<dbReference type="GO" id="GO:0016740">
    <property type="term" value="F:transferase activity"/>
    <property type="evidence" value="ECO:0007669"/>
    <property type="project" value="UniProtKB-KW"/>
</dbReference>
<reference evidence="2 3" key="1">
    <citation type="journal article" date="2015" name="Nature">
        <title>rRNA introns, odd ribosomes, and small enigmatic genomes across a large radiation of phyla.</title>
        <authorList>
            <person name="Brown C.T."/>
            <person name="Hug L.A."/>
            <person name="Thomas B.C."/>
            <person name="Sharon I."/>
            <person name="Castelle C.J."/>
            <person name="Singh A."/>
            <person name="Wilkins M.J."/>
            <person name="Williams K.H."/>
            <person name="Banfield J.F."/>
        </authorList>
    </citation>
    <scope>NUCLEOTIDE SEQUENCE [LARGE SCALE GENOMIC DNA]</scope>
</reference>
<dbReference type="InterPro" id="IPR029044">
    <property type="entry name" value="Nucleotide-diphossugar_trans"/>
</dbReference>
<comment type="caution">
    <text evidence="2">The sequence shown here is derived from an EMBL/GenBank/DDBJ whole genome shotgun (WGS) entry which is preliminary data.</text>
</comment>
<dbReference type="EMBL" id="LCAG01000011">
    <property type="protein sequence ID" value="KKR86704.1"/>
    <property type="molecule type" value="Genomic_DNA"/>
</dbReference>
<dbReference type="Gene3D" id="3.90.550.10">
    <property type="entry name" value="Spore Coat Polysaccharide Biosynthesis Protein SpsA, Chain A"/>
    <property type="match status" value="1"/>
</dbReference>
<evidence type="ECO:0000313" key="3">
    <source>
        <dbReference type="Proteomes" id="UP000034854"/>
    </source>
</evidence>
<proteinExistence type="predicted"/>
<dbReference type="SUPFAM" id="SSF53448">
    <property type="entry name" value="Nucleotide-diphospho-sugar transferases"/>
    <property type="match status" value="1"/>
</dbReference>
<evidence type="ECO:0000313" key="2">
    <source>
        <dbReference type="EMBL" id="KKR86704.1"/>
    </source>
</evidence>
<gene>
    <name evidence="2" type="ORF">UU34_C0011G0010</name>
</gene>
<protein>
    <submittedName>
        <fullName evidence="2">Glycosyl transferase family 2</fullName>
    </submittedName>
</protein>
<dbReference type="Proteomes" id="UP000034854">
    <property type="component" value="Unassembled WGS sequence"/>
</dbReference>
<keyword evidence="2" id="KW-0808">Transferase</keyword>
<name>A0A0G0UCN7_9BACT</name>
<dbReference type="PANTHER" id="PTHR10859">
    <property type="entry name" value="GLYCOSYL TRANSFERASE"/>
    <property type="match status" value="1"/>
</dbReference>
<dbReference type="PANTHER" id="PTHR10859:SF91">
    <property type="entry name" value="DOLICHYL-PHOSPHATE BETA-GLUCOSYLTRANSFERASE"/>
    <property type="match status" value="1"/>
</dbReference>
<evidence type="ECO:0000259" key="1">
    <source>
        <dbReference type="Pfam" id="PF00535"/>
    </source>
</evidence>
<feature type="domain" description="Glycosyltransferase 2-like" evidence="1">
    <location>
        <begin position="5"/>
        <end position="132"/>
    </location>
</feature>
<organism evidence="2 3">
    <name type="scientific">Candidatus Curtissbacteria bacterium GW2011_GWA1_41_11</name>
    <dbReference type="NCBI Taxonomy" id="1618409"/>
    <lineage>
        <taxon>Bacteria</taxon>
        <taxon>Candidatus Curtissiibacteriota</taxon>
    </lineage>
</organism>
<dbReference type="AlphaFoldDB" id="A0A0G0UCN7"/>
<accession>A0A0G0UCN7</accession>
<dbReference type="CDD" id="cd04179">
    <property type="entry name" value="DPM_DPG-synthase_like"/>
    <property type="match status" value="1"/>
</dbReference>
<dbReference type="InterPro" id="IPR001173">
    <property type="entry name" value="Glyco_trans_2-like"/>
</dbReference>
<dbReference type="GO" id="GO:0006487">
    <property type="term" value="P:protein N-linked glycosylation"/>
    <property type="evidence" value="ECO:0007669"/>
    <property type="project" value="TreeGrafter"/>
</dbReference>
<sequence>MDFTLILPCYNESEHLVASIEFIFRVLRLSRFTYEVLLIDDASTDGTQKIIAKVIRRYQNVRAFYHKQNMGRGFTVSEGIRLARSKIVGYIDVDCEVSPVYIPLFVDTIMQNHADIVVAHRFYLFHINFRSIIRTISSRLYAWLVDLLLPMPIGDTEAGYKFFNRRKIIGILDITEDRRWFWDTEILARSKGRLIVQEIPVFYSRNLNKTSTVHLVRDSIKHLVSLIAYRMKFI</sequence>
<dbReference type="Pfam" id="PF00535">
    <property type="entry name" value="Glycos_transf_2"/>
    <property type="match status" value="1"/>
</dbReference>